<reference evidence="3 4" key="1">
    <citation type="submission" date="2024-04" db="EMBL/GenBank/DDBJ databases">
        <title>Role of Flies in the Dissemination of Carbapenem-Resistant Enterobacteriaceae (CRE): An Epidemiological and Genomic Study in China.</title>
        <authorList>
            <person name="Kaichao C."/>
            <person name="Zhang R."/>
            <person name="Chen S."/>
        </authorList>
    </citation>
    <scope>NUCLEOTIDE SEQUENCE [LARGE SCALE GENOMIC DNA]</scope>
    <source>
        <strain evidence="4">fly-1011</strain>
    </source>
</reference>
<keyword evidence="1" id="KW-0812">Transmembrane</keyword>
<accession>A0ABV1LE11</accession>
<protein>
    <submittedName>
        <fullName evidence="3">DUF2726 domain-containing protein</fullName>
    </submittedName>
</protein>
<sequence>MIDFIKENYGIVIFWGISLGLLLIFFRRKKSSDKIKLVVLDYLSRPVMSKTEFEVYREILSILPNQYYLLAQVRLCDVLQVNTKHYKPRTPQWYSLFNKINRWHCDFVIIDNAGKTVCCIELDDHTHRDEKRINRDIAFNDAFKSAGIKLIRNDRAKIISDLQHHLV</sequence>
<evidence type="ECO:0000313" key="3">
    <source>
        <dbReference type="EMBL" id="MEQ5349966.1"/>
    </source>
</evidence>
<name>A0ABV1LE11_9GAMM</name>
<keyword evidence="1" id="KW-0472">Membrane</keyword>
<keyword evidence="4" id="KW-1185">Reference proteome</keyword>
<keyword evidence="1" id="KW-1133">Transmembrane helix</keyword>
<organism evidence="3 4">
    <name type="scientific">Proteus genomosp. 6</name>
    <dbReference type="NCBI Taxonomy" id="1311820"/>
    <lineage>
        <taxon>Bacteria</taxon>
        <taxon>Pseudomonadati</taxon>
        <taxon>Pseudomonadota</taxon>
        <taxon>Gammaproteobacteria</taxon>
        <taxon>Enterobacterales</taxon>
        <taxon>Morganellaceae</taxon>
        <taxon>Proteus</taxon>
    </lineage>
</organism>
<comment type="caution">
    <text evidence="3">The sequence shown here is derived from an EMBL/GenBank/DDBJ whole genome shotgun (WGS) entry which is preliminary data.</text>
</comment>
<proteinExistence type="predicted"/>
<dbReference type="EMBL" id="JBEEWF010000015">
    <property type="protein sequence ID" value="MEQ5349966.1"/>
    <property type="molecule type" value="Genomic_DNA"/>
</dbReference>
<evidence type="ECO:0000313" key="4">
    <source>
        <dbReference type="Proteomes" id="UP001436462"/>
    </source>
</evidence>
<feature type="transmembrane region" description="Helical" evidence="1">
    <location>
        <begin position="6"/>
        <end position="26"/>
    </location>
</feature>
<gene>
    <name evidence="3" type="ORF">ABN253_17510</name>
</gene>
<dbReference type="Pfam" id="PF10881">
    <property type="entry name" value="DUF2726"/>
    <property type="match status" value="1"/>
</dbReference>
<feature type="domain" description="DUF2726" evidence="2">
    <location>
        <begin position="45"/>
        <end position="158"/>
    </location>
</feature>
<dbReference type="RefSeq" id="WP_349420288.1">
    <property type="nucleotide sequence ID" value="NZ_JBEEWF010000015.1"/>
</dbReference>
<dbReference type="Gene3D" id="3.40.960.10">
    <property type="entry name" value="VSR Endonuclease"/>
    <property type="match status" value="1"/>
</dbReference>
<dbReference type="Proteomes" id="UP001436462">
    <property type="component" value="Unassembled WGS sequence"/>
</dbReference>
<evidence type="ECO:0000259" key="2">
    <source>
        <dbReference type="Pfam" id="PF10881"/>
    </source>
</evidence>
<dbReference type="InterPro" id="IPR024402">
    <property type="entry name" value="DUF2726"/>
</dbReference>
<evidence type="ECO:0000256" key="1">
    <source>
        <dbReference type="SAM" id="Phobius"/>
    </source>
</evidence>